<keyword evidence="3" id="KW-1185">Reference proteome</keyword>
<dbReference type="InterPro" id="IPR011047">
    <property type="entry name" value="Quinoprotein_ADH-like_sf"/>
</dbReference>
<evidence type="ECO:0000256" key="1">
    <source>
        <dbReference type="SAM" id="MobiDB-lite"/>
    </source>
</evidence>
<feature type="compositionally biased region" description="Basic and acidic residues" evidence="1">
    <location>
        <begin position="732"/>
        <end position="742"/>
    </location>
</feature>
<protein>
    <recommendedName>
        <fullName evidence="4">RAVE complex protein Rav1 C-terminal domain-containing protein</fullName>
    </recommendedName>
</protein>
<feature type="compositionally biased region" description="Acidic residues" evidence="1">
    <location>
        <begin position="699"/>
        <end position="717"/>
    </location>
</feature>
<dbReference type="PANTHER" id="PTHR14593">
    <property type="entry name" value="WD REPEAT-CONTAINING PROTEIN 11"/>
    <property type="match status" value="1"/>
</dbReference>
<feature type="region of interest" description="Disordered" evidence="1">
    <location>
        <begin position="698"/>
        <end position="743"/>
    </location>
</feature>
<dbReference type="InterPro" id="IPR039694">
    <property type="entry name" value="WDR11"/>
</dbReference>
<reference evidence="2 3" key="1">
    <citation type="submission" date="2024-04" db="EMBL/GenBank/DDBJ databases">
        <title>Tritrichomonas musculus Genome.</title>
        <authorList>
            <person name="Alves-Ferreira E."/>
            <person name="Grigg M."/>
            <person name="Lorenzi H."/>
            <person name="Galac M."/>
        </authorList>
    </citation>
    <scope>NUCLEOTIDE SEQUENCE [LARGE SCALE GENOMIC DNA]</scope>
    <source>
        <strain evidence="2 3">EAF2021</strain>
    </source>
</reference>
<sequence>MYSFDQQIPLFPASFTKKNINAIDFSSLHIIAVASGNTVTLSYMKDFQLHQGFSFIAGDHPITALRFDKTNRFLIIGNSGNHLYLYDFQTRNFISKPHSRNMNLYVQQIELYENGFIVLYKTGQLTFYTLFEKKDSPTLLLNCTWEAKIPEQMTHFTIDPYRNDRLFLYGKNTSYFQIYTIKEVHKPPIPLSVPMEITDEKIQSAKFSYHIRDYLFFVTEDSIMLYNVELQTIIPLSHDQRNSSQLEDIIQFPTDHSKLLVIYKTGSLSLLHLQKPFNLFSVHNLNHTIQDQTLLSYRMSPLRDDFLVLNYDPLGLALFDIYSFRIISILPLYLDKITSFDTDGTYYVFGTEKGFLISGNAYNVNEKNVYNLSPNKRSLNDNSIFMSSLPSSDNIAESGNFTNDINDNNNDYFNISNSNSITFVSLNQAKSAIYYAKNDGSVGDVNLADKVIKKYHQYSIKSQRNKCIGNSNGALVIQRDPCVLGVFIDGREHLFTSNYRIIDFCFDDDEANSPTVSTSVSGSVMALLETHVAVFFNYSTENGITNVIRRMSLDKLMIPRCCAWYGKTFAFGTEDSFIHMFNYSKKTPVASKVLLNGYSVRNIKIYGQRIFALTSDNVLYGISNEKVVKCASSVAHFKMFNNYLLMVLSMHSSVYFIKLSDLKRLKLNDKSMPIPIQDKFDIHSLRNNPVLKFHPQETGIEDEPETEDENIDNQNQDETEKRDENNQSDSGDSEKSDKEKKIIMTKPIKQHKNAKICFYSKSSPVTNPVYLPSVWLYKTKVGFMDRHLAYLSRTARIFWLFLLDRPCFRYMHLYAESDSKQYDDAICDLIELGNITDIDPNYCYKTLLYANKTEESMKVFSKENPKSSTFLFHTILSTAALSFEEDGITEEQCARIKSAGISLIFNGKVSQGCLLLKLAKLDSVAVEYLLQMKLFHEAMKFIRSSNTITKEEKENACFYIACKIFNEVKQQIRKAMLFFLTAKEYLHALYCLFKLRKYDDAFIIKEYLLKNNLINKNDDEVDVNNENDNDMAKMQNENDLVKLSDGKYNINEKSQLFGRKLSVEKVCNAIDLMFAENLKKRNCDPAKFGVNINIEEMGDLQKDEQK</sequence>
<dbReference type="EMBL" id="JAPFFF010000017">
    <property type="protein sequence ID" value="KAK8863739.1"/>
    <property type="molecule type" value="Genomic_DNA"/>
</dbReference>
<dbReference type="Gene3D" id="2.130.10.10">
    <property type="entry name" value="YVTN repeat-like/Quinoprotein amine dehydrogenase"/>
    <property type="match status" value="1"/>
</dbReference>
<comment type="caution">
    <text evidence="2">The sequence shown here is derived from an EMBL/GenBank/DDBJ whole genome shotgun (WGS) entry which is preliminary data.</text>
</comment>
<gene>
    <name evidence="2" type="ORF">M9Y10_011429</name>
</gene>
<dbReference type="Proteomes" id="UP001470230">
    <property type="component" value="Unassembled WGS sequence"/>
</dbReference>
<dbReference type="PANTHER" id="PTHR14593:SF5">
    <property type="entry name" value="WD REPEAT-CONTAINING PROTEIN 11"/>
    <property type="match status" value="1"/>
</dbReference>
<name>A0ABR2IKG3_9EUKA</name>
<dbReference type="SUPFAM" id="SSF50978">
    <property type="entry name" value="WD40 repeat-like"/>
    <property type="match status" value="1"/>
</dbReference>
<dbReference type="InterPro" id="IPR015943">
    <property type="entry name" value="WD40/YVTN_repeat-like_dom_sf"/>
</dbReference>
<accession>A0ABR2IKG3</accession>
<evidence type="ECO:0008006" key="4">
    <source>
        <dbReference type="Google" id="ProtNLM"/>
    </source>
</evidence>
<organism evidence="2 3">
    <name type="scientific">Tritrichomonas musculus</name>
    <dbReference type="NCBI Taxonomy" id="1915356"/>
    <lineage>
        <taxon>Eukaryota</taxon>
        <taxon>Metamonada</taxon>
        <taxon>Parabasalia</taxon>
        <taxon>Tritrichomonadida</taxon>
        <taxon>Tritrichomonadidae</taxon>
        <taxon>Tritrichomonas</taxon>
    </lineage>
</organism>
<proteinExistence type="predicted"/>
<dbReference type="SUPFAM" id="SSF50998">
    <property type="entry name" value="Quinoprotein alcohol dehydrogenase-like"/>
    <property type="match status" value="1"/>
</dbReference>
<evidence type="ECO:0000313" key="3">
    <source>
        <dbReference type="Proteomes" id="UP001470230"/>
    </source>
</evidence>
<dbReference type="InterPro" id="IPR036322">
    <property type="entry name" value="WD40_repeat_dom_sf"/>
</dbReference>
<evidence type="ECO:0000313" key="2">
    <source>
        <dbReference type="EMBL" id="KAK8863739.1"/>
    </source>
</evidence>